<dbReference type="EMBL" id="SMBK01000009">
    <property type="protein sequence ID" value="TCU35415.1"/>
    <property type="molecule type" value="Genomic_DNA"/>
</dbReference>
<reference evidence="2 3" key="1">
    <citation type="submission" date="2019-03" db="EMBL/GenBank/DDBJ databases">
        <title>Genomic Encyclopedia of Type Strains, Phase IV (KMG-V): Genome sequencing to study the core and pangenomes of soil and plant-associated prokaryotes.</title>
        <authorList>
            <person name="Whitman W."/>
        </authorList>
    </citation>
    <scope>NUCLEOTIDE SEQUENCE [LARGE SCALE GENOMIC DNA]</scope>
    <source>
        <strain evidence="2 3">IE4868</strain>
    </source>
</reference>
<feature type="transmembrane region" description="Helical" evidence="1">
    <location>
        <begin position="85"/>
        <end position="104"/>
    </location>
</feature>
<gene>
    <name evidence="2" type="ORF">EV129_1095</name>
</gene>
<dbReference type="AlphaFoldDB" id="A0A4V2VE63"/>
<sequence>MAWRGRLAVLALLVRYQLLELAGRASVASPAGDSKPRLSSPAAARATPRHFLFSADVTMTKTHKKFGARNPFIPSHVPVCQLADWLLICSVTLFGIVAGLATILRQMGGF</sequence>
<name>A0A4V2VE63_9HYPH</name>
<protein>
    <submittedName>
        <fullName evidence="2">Uncharacterized protein</fullName>
    </submittedName>
</protein>
<accession>A0A4V2VE63</accession>
<keyword evidence="1" id="KW-1133">Transmembrane helix</keyword>
<evidence type="ECO:0000313" key="2">
    <source>
        <dbReference type="EMBL" id="TCU35415.1"/>
    </source>
</evidence>
<evidence type="ECO:0000313" key="3">
    <source>
        <dbReference type="Proteomes" id="UP000295507"/>
    </source>
</evidence>
<proteinExistence type="predicted"/>
<dbReference type="Proteomes" id="UP000295507">
    <property type="component" value="Unassembled WGS sequence"/>
</dbReference>
<comment type="caution">
    <text evidence="2">The sequence shown here is derived from an EMBL/GenBank/DDBJ whole genome shotgun (WGS) entry which is preliminary data.</text>
</comment>
<organism evidence="2 3">
    <name type="scientific">Rhizobium azibense</name>
    <dbReference type="NCBI Taxonomy" id="1136135"/>
    <lineage>
        <taxon>Bacteria</taxon>
        <taxon>Pseudomonadati</taxon>
        <taxon>Pseudomonadota</taxon>
        <taxon>Alphaproteobacteria</taxon>
        <taxon>Hyphomicrobiales</taxon>
        <taxon>Rhizobiaceae</taxon>
        <taxon>Rhizobium/Agrobacterium group</taxon>
        <taxon>Rhizobium</taxon>
    </lineage>
</organism>
<keyword evidence="1" id="KW-0472">Membrane</keyword>
<keyword evidence="1" id="KW-0812">Transmembrane</keyword>
<evidence type="ECO:0000256" key="1">
    <source>
        <dbReference type="SAM" id="Phobius"/>
    </source>
</evidence>